<evidence type="ECO:0000259" key="2">
    <source>
        <dbReference type="SMART" id="SM00458"/>
    </source>
</evidence>
<accession>A0ABV2UH97</accession>
<dbReference type="Pfam" id="PF11958">
    <property type="entry name" value="DUF3472"/>
    <property type="match status" value="1"/>
</dbReference>
<feature type="domain" description="Ricin B lectin" evidence="2">
    <location>
        <begin position="257"/>
        <end position="388"/>
    </location>
</feature>
<evidence type="ECO:0000256" key="1">
    <source>
        <dbReference type="SAM" id="SignalP"/>
    </source>
</evidence>
<dbReference type="PROSITE" id="PS50231">
    <property type="entry name" value="RICIN_B_LECTIN"/>
    <property type="match status" value="1"/>
</dbReference>
<evidence type="ECO:0000313" key="4">
    <source>
        <dbReference type="Proteomes" id="UP001550044"/>
    </source>
</evidence>
<evidence type="ECO:0000313" key="3">
    <source>
        <dbReference type="EMBL" id="MET8437223.1"/>
    </source>
</evidence>
<feature type="chain" id="PRO_5046278230" evidence="1">
    <location>
        <begin position="31"/>
        <end position="391"/>
    </location>
</feature>
<name>A0ABV2UH97_9ACTN</name>
<dbReference type="Gene3D" id="2.80.10.50">
    <property type="match status" value="2"/>
</dbReference>
<protein>
    <submittedName>
        <fullName evidence="3">Ricin-type beta-trefoil lectin domain protein</fullName>
    </submittedName>
</protein>
<keyword evidence="4" id="KW-1185">Reference proteome</keyword>
<dbReference type="SMART" id="SM00458">
    <property type="entry name" value="RICIN"/>
    <property type="match status" value="1"/>
</dbReference>
<dbReference type="SUPFAM" id="SSF50370">
    <property type="entry name" value="Ricin B-like lectins"/>
    <property type="match status" value="1"/>
</dbReference>
<reference evidence="3 4" key="1">
    <citation type="submission" date="2024-06" db="EMBL/GenBank/DDBJ databases">
        <title>The Natural Products Discovery Center: Release of the First 8490 Sequenced Strains for Exploring Actinobacteria Biosynthetic Diversity.</title>
        <authorList>
            <person name="Kalkreuter E."/>
            <person name="Kautsar S.A."/>
            <person name="Yang D."/>
            <person name="Bader C.D."/>
            <person name="Teijaro C.N."/>
            <person name="Fluegel L."/>
            <person name="Davis C.M."/>
            <person name="Simpson J.R."/>
            <person name="Lauterbach L."/>
            <person name="Steele A.D."/>
            <person name="Gui C."/>
            <person name="Meng S."/>
            <person name="Li G."/>
            <person name="Viehrig K."/>
            <person name="Ye F."/>
            <person name="Su P."/>
            <person name="Kiefer A.F."/>
            <person name="Nichols A."/>
            <person name="Cepeda A.J."/>
            <person name="Yan W."/>
            <person name="Fan B."/>
            <person name="Jiang Y."/>
            <person name="Adhikari A."/>
            <person name="Zheng C.-J."/>
            <person name="Schuster L."/>
            <person name="Cowan T.M."/>
            <person name="Smanski M.J."/>
            <person name="Chevrette M.G."/>
            <person name="De Carvalho L.P.S."/>
            <person name="Shen B."/>
        </authorList>
    </citation>
    <scope>NUCLEOTIDE SEQUENCE [LARGE SCALE GENOMIC DNA]</scope>
    <source>
        <strain evidence="3 4">NPDC005137</strain>
    </source>
</reference>
<feature type="signal peptide" evidence="1">
    <location>
        <begin position="1"/>
        <end position="30"/>
    </location>
</feature>
<sequence length="391" mass="40019">MTLRHLFGTTLATTAAAALALFGVAGPTHAADLGTTPGTYTNYSFSGAPVLTEVTWSTTVLHDPGYTSNVFWSHQFGFNQGNGAYLGMQSNGGSSRVLLFSVWDVSEATAGSAGSWCQSFGGEGEGMSCRMNLDWTAGHTYTFKVAAEGGGWFGATVADTTAGTSYKLGSIKTPATAISPSGMVDWTEYFEWNDPRATCYDQPFSDARFGLPKGNGGTVTAAVSSTSNSGNACASMTRTDTVSGGTVQNLAVGNSVRGPVTGLAGKCVDASGGVSDGTVADLYGCSGNDNQAWVKAADGTLRLPSDYCLTAVGTGNGAAVLVRDCAGTGAGGAVTDTAKQWTYNTSTHALVNKASGRCLDVPGSDSTSGTALDLWDCHGGANQQWTVPVTY</sequence>
<organism evidence="3 4">
    <name type="scientific">Streptomyces sp. 900116325</name>
    <dbReference type="NCBI Taxonomy" id="3154295"/>
    <lineage>
        <taxon>Bacteria</taxon>
        <taxon>Bacillati</taxon>
        <taxon>Actinomycetota</taxon>
        <taxon>Actinomycetes</taxon>
        <taxon>Kitasatosporales</taxon>
        <taxon>Streptomycetaceae</taxon>
        <taxon>Streptomyces</taxon>
    </lineage>
</organism>
<dbReference type="InterPro" id="IPR000772">
    <property type="entry name" value="Ricin_B_lectin"/>
</dbReference>
<proteinExistence type="predicted"/>
<dbReference type="InterPro" id="IPR021862">
    <property type="entry name" value="DUF3472"/>
</dbReference>
<dbReference type="EMBL" id="JBEXIP010000035">
    <property type="protein sequence ID" value="MET8437223.1"/>
    <property type="molecule type" value="Genomic_DNA"/>
</dbReference>
<dbReference type="Pfam" id="PF00652">
    <property type="entry name" value="Ricin_B_lectin"/>
    <property type="match status" value="1"/>
</dbReference>
<dbReference type="RefSeq" id="WP_356672066.1">
    <property type="nucleotide sequence ID" value="NZ_JBEXEF010000063.1"/>
</dbReference>
<comment type="caution">
    <text evidence="3">The sequence shown here is derived from an EMBL/GenBank/DDBJ whole genome shotgun (WGS) entry which is preliminary data.</text>
</comment>
<dbReference type="Proteomes" id="UP001550044">
    <property type="component" value="Unassembled WGS sequence"/>
</dbReference>
<dbReference type="InterPro" id="IPR035992">
    <property type="entry name" value="Ricin_B-like_lectins"/>
</dbReference>
<keyword evidence="1" id="KW-0732">Signal</keyword>
<gene>
    <name evidence="3" type="ORF">ABZV61_31595</name>
</gene>